<accession>C0CLK3</accession>
<comment type="caution">
    <text evidence="5">The sequence shown here is derived from an EMBL/GenBank/DDBJ whole genome shotgun (WGS) entry which is preliminary data.</text>
</comment>
<dbReference type="eggNOG" id="COG1131">
    <property type="taxonomic scope" value="Bacteria"/>
</dbReference>
<dbReference type="PATRIC" id="fig|476272.21.peg.2097"/>
<gene>
    <name evidence="5" type="ORF">RUMHYD_01725</name>
</gene>
<dbReference type="Gene3D" id="3.40.50.300">
    <property type="entry name" value="P-loop containing nucleotide triphosphate hydrolases"/>
    <property type="match status" value="1"/>
</dbReference>
<dbReference type="SUPFAM" id="SSF52540">
    <property type="entry name" value="P-loop containing nucleoside triphosphate hydrolases"/>
    <property type="match status" value="1"/>
</dbReference>
<dbReference type="HOGENOM" id="CLU_000604_1_2_9"/>
<evidence type="ECO:0000256" key="3">
    <source>
        <dbReference type="ARBA" id="ARBA00022840"/>
    </source>
</evidence>
<dbReference type="GeneID" id="86822076"/>
<dbReference type="Pfam" id="PF00005">
    <property type="entry name" value="ABC_tran"/>
    <property type="match status" value="1"/>
</dbReference>
<dbReference type="GO" id="GO:0016887">
    <property type="term" value="F:ATP hydrolysis activity"/>
    <property type="evidence" value="ECO:0007669"/>
    <property type="project" value="InterPro"/>
</dbReference>
<evidence type="ECO:0000256" key="1">
    <source>
        <dbReference type="ARBA" id="ARBA00022448"/>
    </source>
</evidence>
<dbReference type="SMART" id="SM00382">
    <property type="entry name" value="AAA"/>
    <property type="match status" value="1"/>
</dbReference>
<keyword evidence="6" id="KW-1185">Reference proteome</keyword>
<evidence type="ECO:0000259" key="4">
    <source>
        <dbReference type="PROSITE" id="PS50893"/>
    </source>
</evidence>
<sequence>MNYGIEVENLTKIYPNFKLDSVTFQVPQGSIMGLVGENGAGKTTTISAMLNMIQTDSGEIRIMGKKMTDEDVELREEIGVVFDTVNFSPELTACRLSKVFSEIYKNWDERGYRERLEQLKIPSDKKIGKFSRGMTMKLSIAVALSHGAKILILDEATSGLDPIVREEILDLFLEFVEDEKRTVLISSHITSDLEKVADYITFMHQGKVVLVERKDILIYEYGIARCREREFMELEKTEYLAYRKRGLQTDVLVSDRKKFQARHSQILVDQAGIDEIMLLIVKGER</sequence>
<feature type="domain" description="ABC transporter" evidence="4">
    <location>
        <begin position="5"/>
        <end position="230"/>
    </location>
</feature>
<evidence type="ECO:0000256" key="2">
    <source>
        <dbReference type="ARBA" id="ARBA00022741"/>
    </source>
</evidence>
<evidence type="ECO:0000313" key="5">
    <source>
        <dbReference type="EMBL" id="EEG49354.1"/>
    </source>
</evidence>
<keyword evidence="2" id="KW-0547">Nucleotide-binding</keyword>
<protein>
    <recommendedName>
        <fullName evidence="4">ABC transporter domain-containing protein</fullName>
    </recommendedName>
</protein>
<dbReference type="PANTHER" id="PTHR42939:SF3">
    <property type="entry name" value="ABC TRANSPORTER ATP-BINDING COMPONENT"/>
    <property type="match status" value="1"/>
</dbReference>
<dbReference type="InterPro" id="IPR051782">
    <property type="entry name" value="ABC_Transporter_VariousFunc"/>
</dbReference>
<reference evidence="5 6" key="2">
    <citation type="submission" date="2009-02" db="EMBL/GenBank/DDBJ databases">
        <title>Draft genome sequence of Blautia hydrogenotrophica DSM 10507 (Ruminococcus hydrogenotrophicus DSM 10507).</title>
        <authorList>
            <person name="Sudarsanam P."/>
            <person name="Ley R."/>
            <person name="Guruge J."/>
            <person name="Turnbaugh P.J."/>
            <person name="Mahowald M."/>
            <person name="Liep D."/>
            <person name="Gordon J."/>
        </authorList>
    </citation>
    <scope>NUCLEOTIDE SEQUENCE [LARGE SCALE GENOMIC DNA]</scope>
    <source>
        <strain evidence="6">DSM 10507 / JCM 14656 / S5a33</strain>
    </source>
</reference>
<dbReference type="Proteomes" id="UP000003100">
    <property type="component" value="Unassembled WGS sequence"/>
</dbReference>
<name>C0CLK3_BLAHS</name>
<dbReference type="PANTHER" id="PTHR42939">
    <property type="entry name" value="ABC TRANSPORTER ATP-BINDING PROTEIN ALBC-RELATED"/>
    <property type="match status" value="1"/>
</dbReference>
<dbReference type="RefSeq" id="WP_005948539.1">
    <property type="nucleotide sequence ID" value="NZ_CP136423.1"/>
</dbReference>
<reference evidence="5 6" key="1">
    <citation type="submission" date="2009-01" db="EMBL/GenBank/DDBJ databases">
        <authorList>
            <person name="Fulton L."/>
            <person name="Clifton S."/>
            <person name="Fulton B."/>
            <person name="Xu J."/>
            <person name="Minx P."/>
            <person name="Pepin K.H."/>
            <person name="Johnson M."/>
            <person name="Bhonagiri V."/>
            <person name="Nash W.E."/>
            <person name="Mardis E.R."/>
            <person name="Wilson R.K."/>
        </authorList>
    </citation>
    <scope>NUCLEOTIDE SEQUENCE [LARGE SCALE GENOMIC DNA]</scope>
    <source>
        <strain evidence="6">DSM 10507 / JCM 14656 / S5a33</strain>
    </source>
</reference>
<dbReference type="EMBL" id="ACBZ01000086">
    <property type="protein sequence ID" value="EEG49354.1"/>
    <property type="molecule type" value="Genomic_DNA"/>
</dbReference>
<keyword evidence="1" id="KW-0813">Transport</keyword>
<dbReference type="GO" id="GO:0005524">
    <property type="term" value="F:ATP binding"/>
    <property type="evidence" value="ECO:0007669"/>
    <property type="project" value="UniProtKB-KW"/>
</dbReference>
<organism evidence="5 6">
    <name type="scientific">Blautia hydrogenotrophica (strain DSM 10507 / JCM 14656 / S5a33)</name>
    <name type="common">Ruminococcus hydrogenotrophicus</name>
    <dbReference type="NCBI Taxonomy" id="476272"/>
    <lineage>
        <taxon>Bacteria</taxon>
        <taxon>Bacillati</taxon>
        <taxon>Bacillota</taxon>
        <taxon>Clostridia</taxon>
        <taxon>Lachnospirales</taxon>
        <taxon>Lachnospiraceae</taxon>
        <taxon>Blautia</taxon>
    </lineage>
</organism>
<evidence type="ECO:0000313" key="6">
    <source>
        <dbReference type="Proteomes" id="UP000003100"/>
    </source>
</evidence>
<dbReference type="InterPro" id="IPR003439">
    <property type="entry name" value="ABC_transporter-like_ATP-bd"/>
</dbReference>
<keyword evidence="3" id="KW-0067">ATP-binding</keyword>
<dbReference type="InterPro" id="IPR003593">
    <property type="entry name" value="AAA+_ATPase"/>
</dbReference>
<dbReference type="InterPro" id="IPR027417">
    <property type="entry name" value="P-loop_NTPase"/>
</dbReference>
<dbReference type="AlphaFoldDB" id="C0CLK3"/>
<proteinExistence type="predicted"/>
<dbReference type="PROSITE" id="PS50893">
    <property type="entry name" value="ABC_TRANSPORTER_2"/>
    <property type="match status" value="1"/>
</dbReference>
<dbReference type="CDD" id="cd03230">
    <property type="entry name" value="ABC_DR_subfamily_A"/>
    <property type="match status" value="1"/>
</dbReference>